<dbReference type="STRING" id="71139.A0A059DGS3"/>
<gene>
    <name evidence="7" type="ORF">EUGRSUZ_A01719</name>
</gene>
<reference evidence="7" key="1">
    <citation type="submission" date="2013-07" db="EMBL/GenBank/DDBJ databases">
        <title>The genome of Eucalyptus grandis.</title>
        <authorList>
            <person name="Schmutz J."/>
            <person name="Hayes R."/>
            <person name="Myburg A."/>
            <person name="Tuskan G."/>
            <person name="Grattapaglia D."/>
            <person name="Rokhsar D.S."/>
        </authorList>
    </citation>
    <scope>NUCLEOTIDE SEQUENCE</scope>
    <source>
        <tissue evidence="7">Leaf extractions</tissue>
    </source>
</reference>
<name>A0A059DGS3_EUCGR</name>
<evidence type="ECO:0000313" key="7">
    <source>
        <dbReference type="EMBL" id="KCW89420.1"/>
    </source>
</evidence>
<evidence type="ECO:0000256" key="3">
    <source>
        <dbReference type="ARBA" id="ARBA00022989"/>
    </source>
</evidence>
<keyword evidence="3 5" id="KW-1133">Transmembrane helix</keyword>
<dbReference type="GO" id="GO:0098542">
    <property type="term" value="P:defense response to other organism"/>
    <property type="evidence" value="ECO:0007669"/>
    <property type="project" value="InterPro"/>
</dbReference>
<dbReference type="eggNOG" id="ENOG502S1F9">
    <property type="taxonomic scope" value="Eukaryota"/>
</dbReference>
<keyword evidence="2 5" id="KW-0812">Transmembrane</keyword>
<evidence type="ECO:0000256" key="4">
    <source>
        <dbReference type="ARBA" id="ARBA00023136"/>
    </source>
</evidence>
<dbReference type="Gramene" id="KCW89420">
    <property type="protein sequence ID" value="KCW89420"/>
    <property type="gene ID" value="EUGRSUZ_A01719"/>
</dbReference>
<sequence length="182" mass="20223">EMARRRLKLCCITSVVFLVILIAIIVTLSFTIFKPKDPQITIQPVGLKNFNFNITGVTLNTLVTIHNPNYGSFEYKNVTGYVNYRGSTVAEVPIAHNKIPARAKVNMTTSTDLIVGKLISNPSFWEDIGSGYLNFSATATLPGKVSLAKIFKFRATTYTSCYILIYIQSQDADSKCITKIKL</sequence>
<dbReference type="InterPro" id="IPR004864">
    <property type="entry name" value="LEA_2"/>
</dbReference>
<dbReference type="PANTHER" id="PTHR31234:SF65">
    <property type="entry name" value="LATE EMBRYOGENESIS ABUNDANT PROTEIN, LEA_2 SUBGROUP"/>
    <property type="match status" value="1"/>
</dbReference>
<dbReference type="Gene3D" id="2.60.40.1820">
    <property type="match status" value="1"/>
</dbReference>
<dbReference type="Pfam" id="PF03168">
    <property type="entry name" value="LEA_2"/>
    <property type="match status" value="1"/>
</dbReference>
<evidence type="ECO:0000259" key="6">
    <source>
        <dbReference type="Pfam" id="PF03168"/>
    </source>
</evidence>
<comment type="subcellular location">
    <subcellularLocation>
        <location evidence="1">Membrane</location>
        <topology evidence="1">Single-pass membrane protein</topology>
    </subcellularLocation>
</comment>
<dbReference type="SUPFAM" id="SSF117070">
    <property type="entry name" value="LEA14-like"/>
    <property type="match status" value="1"/>
</dbReference>
<accession>A0A059DGS3</accession>
<dbReference type="EMBL" id="KK198753">
    <property type="protein sequence ID" value="KCW89420.1"/>
    <property type="molecule type" value="Genomic_DNA"/>
</dbReference>
<dbReference type="InterPro" id="IPR044839">
    <property type="entry name" value="NDR1-like"/>
</dbReference>
<dbReference type="GO" id="GO:0016020">
    <property type="term" value="C:membrane"/>
    <property type="evidence" value="ECO:0007669"/>
    <property type="project" value="UniProtKB-SubCell"/>
</dbReference>
<organism evidence="7">
    <name type="scientific">Eucalyptus grandis</name>
    <name type="common">Flooded gum</name>
    <dbReference type="NCBI Taxonomy" id="71139"/>
    <lineage>
        <taxon>Eukaryota</taxon>
        <taxon>Viridiplantae</taxon>
        <taxon>Streptophyta</taxon>
        <taxon>Embryophyta</taxon>
        <taxon>Tracheophyta</taxon>
        <taxon>Spermatophyta</taxon>
        <taxon>Magnoliopsida</taxon>
        <taxon>eudicotyledons</taxon>
        <taxon>Gunneridae</taxon>
        <taxon>Pentapetalae</taxon>
        <taxon>rosids</taxon>
        <taxon>malvids</taxon>
        <taxon>Myrtales</taxon>
        <taxon>Myrtaceae</taxon>
        <taxon>Myrtoideae</taxon>
        <taxon>Eucalypteae</taxon>
        <taxon>Eucalyptus</taxon>
    </lineage>
</organism>
<dbReference type="AlphaFoldDB" id="A0A059DGS3"/>
<proteinExistence type="predicted"/>
<dbReference type="OMA" id="IFKFPAT"/>
<feature type="non-terminal residue" evidence="7">
    <location>
        <position position="1"/>
    </location>
</feature>
<evidence type="ECO:0000256" key="2">
    <source>
        <dbReference type="ARBA" id="ARBA00022692"/>
    </source>
</evidence>
<feature type="transmembrane region" description="Helical" evidence="5">
    <location>
        <begin position="12"/>
        <end position="33"/>
    </location>
</feature>
<protein>
    <recommendedName>
        <fullName evidence="6">Late embryogenesis abundant protein LEA-2 subgroup domain-containing protein</fullName>
    </recommendedName>
</protein>
<evidence type="ECO:0000256" key="5">
    <source>
        <dbReference type="SAM" id="Phobius"/>
    </source>
</evidence>
<evidence type="ECO:0000256" key="1">
    <source>
        <dbReference type="ARBA" id="ARBA00004167"/>
    </source>
</evidence>
<dbReference type="InParanoid" id="A0A059DGS3"/>
<keyword evidence="4 5" id="KW-0472">Membrane</keyword>
<dbReference type="PANTHER" id="PTHR31234">
    <property type="entry name" value="LATE EMBRYOGENESIS ABUNDANT (LEA) HYDROXYPROLINE-RICH GLYCOPROTEIN FAMILY"/>
    <property type="match status" value="1"/>
</dbReference>
<feature type="domain" description="Late embryogenesis abundant protein LEA-2 subgroup" evidence="6">
    <location>
        <begin position="63"/>
        <end position="154"/>
    </location>
</feature>